<dbReference type="STRING" id="198628.Dda3937_01589"/>
<proteinExistence type="predicted"/>
<dbReference type="KEGG" id="ddd:Dda3937_01589"/>
<reference evidence="1 2" key="1">
    <citation type="journal article" date="2011" name="J. Bacteriol.">
        <title>Genome sequence of the plant-pathogenic bacterium Dickeya dadantii 3937.</title>
        <authorList>
            <person name="Glasner J.D."/>
            <person name="Yang C.H."/>
            <person name="Reverchon S."/>
            <person name="Hugouvieux-Cotte-Pattat N."/>
            <person name="Condemine G."/>
            <person name="Bohin J.P."/>
            <person name="Van Gijsegem F."/>
            <person name="Yang S."/>
            <person name="Franza T."/>
            <person name="Expert D."/>
            <person name="Plunkett G. III"/>
            <person name="San Francisco M.J."/>
            <person name="Charkowski A.O."/>
            <person name="Py B."/>
            <person name="Bell K."/>
            <person name="Rauscher L."/>
            <person name="Rodriguez-Palenzuela P."/>
            <person name="Toussaint A."/>
            <person name="Holeva M.C."/>
            <person name="He S.Y."/>
            <person name="Douet V."/>
            <person name="Boccara M."/>
            <person name="Blanco C."/>
            <person name="Toth I."/>
            <person name="Anderson B.D."/>
            <person name="Biehl B.S."/>
            <person name="Mau B."/>
            <person name="Flynn S.M."/>
            <person name="Barras F."/>
            <person name="Lindeberg M."/>
            <person name="Birch P.R."/>
            <person name="Tsuyumu S."/>
            <person name="Shi X."/>
            <person name="Hibbing M."/>
            <person name="Yap M.N."/>
            <person name="Carpentier M."/>
            <person name="Dassa E."/>
            <person name="Umehara M."/>
            <person name="Kim J.F."/>
            <person name="Rusch M."/>
            <person name="Soni P."/>
            <person name="Mayhew G.F."/>
            <person name="Fouts D.E."/>
            <person name="Gill S.R."/>
            <person name="Blattner F.R."/>
            <person name="Keen N.T."/>
            <person name="Perna N.T."/>
        </authorList>
    </citation>
    <scope>NUCLEOTIDE SEQUENCE [LARGE SCALE GENOMIC DNA]</scope>
    <source>
        <strain evidence="1 2">3937</strain>
    </source>
</reference>
<dbReference type="OrthoDB" id="6580368at2"/>
<dbReference type="HOGENOM" id="CLU_1132248_0_0_6"/>
<keyword evidence="2" id="KW-1185">Reference proteome</keyword>
<sequence>MSVKKPERLYYPLHEAAEKLECSIKDIIHYGAIGALCISVYMFNNKGDNQSDIFYLDALKFKVDDDLPSHFLGDKYLIADIHFNHSPYGWCASFLKGFFYINAVSLTLAEFEINSGSIKIDKLSTAKNALDSIDIYFMNDEGLYELPISRLCVMAEEIDNINQAVKINAFINQEKESDKTVAKKEVLIKSLLRLIPDFYDVDIEAMPVKKIKELLEVTAAQKGIDFPKTDLGTWSKYLERGRHKK</sequence>
<gene>
    <name evidence="1" type="ordered locus">Dda3937_01589</name>
</gene>
<dbReference type="PATRIC" id="fig|198628.6.peg.274"/>
<evidence type="ECO:0000313" key="1">
    <source>
        <dbReference type="EMBL" id="ADM96481.1"/>
    </source>
</evidence>
<organism evidence="1 2">
    <name type="scientific">Dickeya dadantii (strain 3937)</name>
    <name type="common">Erwinia chrysanthemi (strain 3937)</name>
    <dbReference type="NCBI Taxonomy" id="198628"/>
    <lineage>
        <taxon>Bacteria</taxon>
        <taxon>Pseudomonadati</taxon>
        <taxon>Pseudomonadota</taxon>
        <taxon>Gammaproteobacteria</taxon>
        <taxon>Enterobacterales</taxon>
        <taxon>Pectobacteriaceae</taxon>
        <taxon>Dickeya</taxon>
    </lineage>
</organism>
<dbReference type="AlphaFoldDB" id="E0SH82"/>
<dbReference type="RefSeq" id="WP_013315967.1">
    <property type="nucleotide sequence ID" value="NC_014500.1"/>
</dbReference>
<protein>
    <submittedName>
        <fullName evidence="1">Uncharacterized protein</fullName>
    </submittedName>
</protein>
<dbReference type="Proteomes" id="UP000006859">
    <property type="component" value="Chromosome"/>
</dbReference>
<dbReference type="eggNOG" id="ENOG5033IMK">
    <property type="taxonomic scope" value="Bacteria"/>
</dbReference>
<accession>E0SH82</accession>
<name>E0SH82_DICD3</name>
<evidence type="ECO:0000313" key="2">
    <source>
        <dbReference type="Proteomes" id="UP000006859"/>
    </source>
</evidence>
<dbReference type="EMBL" id="CP002038">
    <property type="protein sequence ID" value="ADM96481.1"/>
    <property type="molecule type" value="Genomic_DNA"/>
</dbReference>